<evidence type="ECO:0000259" key="2">
    <source>
        <dbReference type="Pfam" id="PF00266"/>
    </source>
</evidence>
<sequence>MGSGSSINKVSVSPESTGSSRSLSRIASDPCYTDAMKLLHDSVIGDGLVFQSPHGERRVLYLDYTASGRPVRYIEDFLRNEVYHKYANTHTSTCVTARQTSVSREGARSFIKKCVNANEDDVLLFTGSGVTGAIHKLVSALNINPKETVVLIGPYEHHSNILPWKESGAKVHTISQTKSGQIDMQDLETQVMNAAGKTVIGSFSAASNVTGIISDVKRVTRLLKKYGALVFWDYATAAPYVDINMNATQQGSIDAVFISPHKFLGGPQSPGILVAKKHLFRNKIPVVPGGGTVAYVYSEGHEYLSDIEAREEGGTPPIIESIRAALAFKLKHSIGLRQLQSREEYLYNIGKEFWTQNCLNMTILGCGSVHRLPIFSFIVTHPTVSKLVHHNFISTLLNDLYGIQTRGGCACAGPYGESLLGINAQHFIKFFRKTDSSPGFCRLNLPYTMNEDELDFVLHAVKEITDNGWKLLPLDTLSQVKQLINSVSTFLLEDSDSDYCSLSDDALPLRATQFGLSLLKKRTTYCMGRQLHCTKHLYQEIPLPRIQIATLQSRIPQQKVHLIRLMAAHSKRLTALHRRSHSTPEL</sequence>
<dbReference type="InterPro" id="IPR015421">
    <property type="entry name" value="PyrdxlP-dep_Trfase_major"/>
</dbReference>
<dbReference type="Gene3D" id="3.90.1150.10">
    <property type="entry name" value="Aspartate Aminotransferase, domain 1"/>
    <property type="match status" value="1"/>
</dbReference>
<dbReference type="Pfam" id="PF00266">
    <property type="entry name" value="Aminotran_5"/>
    <property type="match status" value="1"/>
</dbReference>
<keyword evidence="4" id="KW-1185">Reference proteome</keyword>
<protein>
    <recommendedName>
        <fullName evidence="2">Aminotransferase class V domain-containing protein</fullName>
    </recommendedName>
</protein>
<feature type="domain" description="Aminotransferase class V" evidence="2">
    <location>
        <begin position="61"/>
        <end position="454"/>
    </location>
</feature>
<comment type="caution">
    <text evidence="3">The sequence shown here is derived from an EMBL/GenBank/DDBJ whole genome shotgun (WGS) entry which is preliminary data.</text>
</comment>
<dbReference type="OrthoDB" id="420046at2759"/>
<evidence type="ECO:0000256" key="1">
    <source>
        <dbReference type="SAM" id="MobiDB-lite"/>
    </source>
</evidence>
<dbReference type="Proteomes" id="UP000593567">
    <property type="component" value="Unassembled WGS sequence"/>
</dbReference>
<dbReference type="PANTHER" id="PTHR43686:SF1">
    <property type="entry name" value="AMINOTRAN_5 DOMAIN-CONTAINING PROTEIN"/>
    <property type="match status" value="1"/>
</dbReference>
<reference evidence="3" key="1">
    <citation type="submission" date="2020-06" db="EMBL/GenBank/DDBJ databases">
        <title>Draft genome of Bugula neritina, a colonial animal packing powerful symbionts and potential medicines.</title>
        <authorList>
            <person name="Rayko M."/>
        </authorList>
    </citation>
    <scope>NUCLEOTIDE SEQUENCE [LARGE SCALE GENOMIC DNA]</scope>
    <source>
        <strain evidence="3">Kwan_BN1</strain>
    </source>
</reference>
<gene>
    <name evidence="3" type="ORF">EB796_018929</name>
</gene>
<accession>A0A7J7J9P9</accession>
<dbReference type="InterPro" id="IPR015422">
    <property type="entry name" value="PyrdxlP-dep_Trfase_small"/>
</dbReference>
<name>A0A7J7J9P9_BUGNE</name>
<dbReference type="InterPro" id="IPR015424">
    <property type="entry name" value="PyrdxlP-dep_Trfase"/>
</dbReference>
<dbReference type="SUPFAM" id="SSF53383">
    <property type="entry name" value="PLP-dependent transferases"/>
    <property type="match status" value="1"/>
</dbReference>
<dbReference type="InterPro" id="IPR000192">
    <property type="entry name" value="Aminotrans_V_dom"/>
</dbReference>
<dbReference type="AlphaFoldDB" id="A0A7J7J9P9"/>
<evidence type="ECO:0000313" key="3">
    <source>
        <dbReference type="EMBL" id="KAF6022755.1"/>
    </source>
</evidence>
<proteinExistence type="predicted"/>
<feature type="region of interest" description="Disordered" evidence="1">
    <location>
        <begin position="1"/>
        <end position="25"/>
    </location>
</feature>
<evidence type="ECO:0000313" key="4">
    <source>
        <dbReference type="Proteomes" id="UP000593567"/>
    </source>
</evidence>
<organism evidence="3 4">
    <name type="scientific">Bugula neritina</name>
    <name type="common">Brown bryozoan</name>
    <name type="synonym">Sertularia neritina</name>
    <dbReference type="NCBI Taxonomy" id="10212"/>
    <lineage>
        <taxon>Eukaryota</taxon>
        <taxon>Metazoa</taxon>
        <taxon>Spiralia</taxon>
        <taxon>Lophotrochozoa</taxon>
        <taxon>Bryozoa</taxon>
        <taxon>Gymnolaemata</taxon>
        <taxon>Cheilostomatida</taxon>
        <taxon>Flustrina</taxon>
        <taxon>Buguloidea</taxon>
        <taxon>Bugulidae</taxon>
        <taxon>Bugula</taxon>
    </lineage>
</organism>
<dbReference type="EMBL" id="VXIV02002809">
    <property type="protein sequence ID" value="KAF6022755.1"/>
    <property type="molecule type" value="Genomic_DNA"/>
</dbReference>
<dbReference type="Gene3D" id="3.40.640.10">
    <property type="entry name" value="Type I PLP-dependent aspartate aminotransferase-like (Major domain)"/>
    <property type="match status" value="1"/>
</dbReference>
<dbReference type="PANTHER" id="PTHR43686">
    <property type="entry name" value="SULFURTRANSFERASE-RELATED"/>
    <property type="match status" value="1"/>
</dbReference>